<gene>
    <name evidence="8" type="primary">ndhS_1</name>
    <name evidence="8" type="ORF">MOOR_12150</name>
</gene>
<dbReference type="InterPro" id="IPR012675">
    <property type="entry name" value="Beta-grasp_dom_sf"/>
</dbReference>
<feature type="domain" description="2Fe-2S ferredoxin-type" evidence="7">
    <location>
        <begin position="3"/>
        <end position="79"/>
    </location>
</feature>
<dbReference type="GO" id="GO:0046872">
    <property type="term" value="F:metal ion binding"/>
    <property type="evidence" value="ECO:0007669"/>
    <property type="project" value="UniProtKB-KW"/>
</dbReference>
<name>A0A1J5NN21_NEOTH</name>
<dbReference type="InterPro" id="IPR036884">
    <property type="entry name" value="2Fe-2S-bd_dom_sf"/>
</dbReference>
<keyword evidence="1" id="KW-0001">2Fe-2S</keyword>
<dbReference type="EC" id="1.17.1.5" evidence="8"/>
<dbReference type="EMBL" id="MIHH01000005">
    <property type="protein sequence ID" value="OIQ09104.1"/>
    <property type="molecule type" value="Genomic_DNA"/>
</dbReference>
<reference evidence="8 9" key="1">
    <citation type="submission" date="2016-08" db="EMBL/GenBank/DDBJ databases">
        <title>Genome-based comparison of Moorella thermoacetic strains.</title>
        <authorList>
            <person name="Poehlein A."/>
            <person name="Bengelsdorf F.R."/>
            <person name="Esser C."/>
            <person name="Duerre P."/>
            <person name="Daniel R."/>
        </authorList>
    </citation>
    <scope>NUCLEOTIDE SEQUENCE [LARGE SCALE GENOMIC DNA]</scope>
    <source>
        <strain evidence="8 9">DSM 11768</strain>
    </source>
</reference>
<dbReference type="CDD" id="cd00207">
    <property type="entry name" value="fer2"/>
    <property type="match status" value="1"/>
</dbReference>
<evidence type="ECO:0000313" key="9">
    <source>
        <dbReference type="Proteomes" id="UP000182743"/>
    </source>
</evidence>
<proteinExistence type="predicted"/>
<comment type="caution">
    <text evidence="8">The sequence shown here is derived from an EMBL/GenBank/DDBJ whole genome shotgun (WGS) entry which is preliminary data.</text>
</comment>
<evidence type="ECO:0000256" key="4">
    <source>
        <dbReference type="ARBA" id="ARBA00023004"/>
    </source>
</evidence>
<evidence type="ECO:0000259" key="7">
    <source>
        <dbReference type="PROSITE" id="PS51085"/>
    </source>
</evidence>
<dbReference type="PROSITE" id="PS51085">
    <property type="entry name" value="2FE2S_FER_2"/>
    <property type="match status" value="1"/>
</dbReference>
<keyword evidence="5" id="KW-0411">Iron-sulfur</keyword>
<dbReference type="PANTHER" id="PTHR44379">
    <property type="entry name" value="OXIDOREDUCTASE WITH IRON-SULFUR SUBUNIT"/>
    <property type="match status" value="1"/>
</dbReference>
<keyword evidence="2" id="KW-0479">Metal-binding</keyword>
<dbReference type="InterPro" id="IPR002888">
    <property type="entry name" value="2Fe-2S-bd"/>
</dbReference>
<protein>
    <submittedName>
        <fullName evidence="8">Nicotinate dehydrogenase small FeS subunit</fullName>
        <ecNumber evidence="8">1.17.1.5</ecNumber>
    </submittedName>
</protein>
<dbReference type="FunFam" id="3.10.20.30:FF:000020">
    <property type="entry name" value="Xanthine dehydrogenase iron-sulfur subunit"/>
    <property type="match status" value="1"/>
</dbReference>
<keyword evidence="3 8" id="KW-0560">Oxidoreductase</keyword>
<dbReference type="SUPFAM" id="SSF47741">
    <property type="entry name" value="CO dehydrogenase ISP C-domain like"/>
    <property type="match status" value="1"/>
</dbReference>
<accession>A0A1J5NN21</accession>
<dbReference type="RefSeq" id="WP_071520760.1">
    <property type="nucleotide sequence ID" value="NZ_MDDD01000004.1"/>
</dbReference>
<evidence type="ECO:0000256" key="2">
    <source>
        <dbReference type="ARBA" id="ARBA00022723"/>
    </source>
</evidence>
<dbReference type="PROSITE" id="PS00197">
    <property type="entry name" value="2FE2S_FER_1"/>
    <property type="match status" value="1"/>
</dbReference>
<evidence type="ECO:0000256" key="1">
    <source>
        <dbReference type="ARBA" id="ARBA00022714"/>
    </source>
</evidence>
<dbReference type="PANTHER" id="PTHR44379:SF5">
    <property type="entry name" value="OXIDOREDUCTASE WITH IRON-SULFUR SUBUNIT"/>
    <property type="match status" value="1"/>
</dbReference>
<keyword evidence="4" id="KW-0408">Iron</keyword>
<dbReference type="InterPro" id="IPR006058">
    <property type="entry name" value="2Fe2S_fd_BS"/>
</dbReference>
<sequence>MKQTVRLKVNGEDYTVAVEPDKTLLWLLREELDLTGTKEGCGAGECGACTVIFNGKAVNSCLVLAVEADGAEIYTIEGEARDGRLSDLQRAFIEHNALQCGFCTPGMIMAARALLNENPHPTEEEIKEAIEGNLCRCTGYLPIIEAIKDVAAKGAKA</sequence>
<evidence type="ECO:0000313" key="8">
    <source>
        <dbReference type="EMBL" id="OIQ09104.1"/>
    </source>
</evidence>
<dbReference type="Pfam" id="PF01799">
    <property type="entry name" value="Fer2_2"/>
    <property type="match status" value="1"/>
</dbReference>
<evidence type="ECO:0000256" key="3">
    <source>
        <dbReference type="ARBA" id="ARBA00023002"/>
    </source>
</evidence>
<dbReference type="InterPro" id="IPR036010">
    <property type="entry name" value="2Fe-2S_ferredoxin-like_sf"/>
</dbReference>
<dbReference type="Gene3D" id="1.10.150.120">
    <property type="entry name" value="[2Fe-2S]-binding domain"/>
    <property type="match status" value="1"/>
</dbReference>
<dbReference type="Pfam" id="PF00111">
    <property type="entry name" value="Fer2"/>
    <property type="match status" value="1"/>
</dbReference>
<comment type="pathway">
    <text evidence="6">Alkaloid degradation; nicotine degradation.</text>
</comment>
<evidence type="ECO:0000256" key="6">
    <source>
        <dbReference type="ARBA" id="ARBA00060707"/>
    </source>
</evidence>
<organism evidence="8 9">
    <name type="scientific">Neomoorella thermoacetica</name>
    <name type="common">Clostridium thermoaceticum</name>
    <dbReference type="NCBI Taxonomy" id="1525"/>
    <lineage>
        <taxon>Bacteria</taxon>
        <taxon>Bacillati</taxon>
        <taxon>Bacillota</taxon>
        <taxon>Clostridia</taxon>
        <taxon>Neomoorellales</taxon>
        <taxon>Neomoorellaceae</taxon>
        <taxon>Neomoorella</taxon>
    </lineage>
</organism>
<dbReference type="FunFam" id="1.10.150.120:FF:000003">
    <property type="entry name" value="Carbon monoxide dehydrogenase, small subunit"/>
    <property type="match status" value="1"/>
</dbReference>
<dbReference type="GO" id="GO:0050138">
    <property type="term" value="F:nicotinate dehydrogenase activity"/>
    <property type="evidence" value="ECO:0007669"/>
    <property type="project" value="UniProtKB-EC"/>
</dbReference>
<evidence type="ECO:0000256" key="5">
    <source>
        <dbReference type="ARBA" id="ARBA00023014"/>
    </source>
</evidence>
<dbReference type="GO" id="GO:0051537">
    <property type="term" value="F:2 iron, 2 sulfur cluster binding"/>
    <property type="evidence" value="ECO:0007669"/>
    <property type="project" value="UniProtKB-KW"/>
</dbReference>
<dbReference type="InterPro" id="IPR051452">
    <property type="entry name" value="Diverse_Oxidoreductases"/>
</dbReference>
<dbReference type="AlphaFoldDB" id="A0A1J5NN21"/>
<dbReference type="Gene3D" id="3.10.20.30">
    <property type="match status" value="1"/>
</dbReference>
<dbReference type="SUPFAM" id="SSF54292">
    <property type="entry name" value="2Fe-2S ferredoxin-like"/>
    <property type="match status" value="1"/>
</dbReference>
<dbReference type="InterPro" id="IPR001041">
    <property type="entry name" value="2Fe-2S_ferredoxin-type"/>
</dbReference>
<dbReference type="Proteomes" id="UP000182743">
    <property type="component" value="Unassembled WGS sequence"/>
</dbReference>